<evidence type="ECO:0000259" key="11">
    <source>
        <dbReference type="PROSITE" id="PS50928"/>
    </source>
</evidence>
<comment type="similarity">
    <text evidence="2 9">Belongs to the binding-protein-dependent transport system permease family. CysTW subfamily.</text>
</comment>
<feature type="transmembrane region" description="Helical" evidence="9">
    <location>
        <begin position="429"/>
        <end position="451"/>
    </location>
</feature>
<keyword evidence="10" id="KW-0175">Coiled coil</keyword>
<feature type="transmembrane region" description="Helical" evidence="9">
    <location>
        <begin position="293"/>
        <end position="322"/>
    </location>
</feature>
<comment type="subcellular location">
    <subcellularLocation>
        <location evidence="1 9">Cell membrane</location>
        <topology evidence="1 9">Multi-pass membrane protein</topology>
    </subcellularLocation>
</comment>
<sequence>MKKFFRSGEIFIWFTGMGLALSLIMISGLLLLIVMNGKDYFWASELVQITKIDGTKLLGEVVKEEPIPNLNLPDSLWNKGLMRMQMKIGNRDLYGFDFQWIDEREIVKREIPRYASTIERMEFGNFYGFIKEILVDGNVKVSGEKNISEKIDSYLKITSSIRDEIKDIEKSQIGRINYNIEDLRLQIKKLRYTGKNSENSAAEISNLESRINEENKKYELLKTKVDSLNQLASRYAVYCEDINGRSKTIPMINIVRVYEPNNMSLVSKIGFTFTKIREFIFDDPRESNTEGGVFPAIFGTVMMVLLMSIFTVPFGVLAALYLREYAKQGPLVRTVRIAVNNLAGVPSIVFGVFGLGFFIYFVGGTIDQLFYPERLPTPTWGTGGILWASLTLALLTMPVVIVATEEALTQIPRGMREAALALGATKWQVVRRIILPAATPGILTGLILAMARAAGEVAPLMITGVVKLAPSLPFDSYFPFFHLDRKFMHLGFHIYDVGFQSPNIEAAMPMVYTTTLLLILIVVLLNITAMIIRANLRKKYKSSTF</sequence>
<evidence type="ECO:0000256" key="1">
    <source>
        <dbReference type="ARBA" id="ARBA00004651"/>
    </source>
</evidence>
<evidence type="ECO:0000256" key="5">
    <source>
        <dbReference type="ARBA" id="ARBA00022475"/>
    </source>
</evidence>
<dbReference type="PANTHER" id="PTHR43470">
    <property type="entry name" value="PHOSPHATE TRANSPORT SYSTEM PERMEASE PROTEIN PSTA-RELATED"/>
    <property type="match status" value="1"/>
</dbReference>
<gene>
    <name evidence="12" type="primary">pstA</name>
    <name evidence="12" type="ORF">ENS31_05565</name>
</gene>
<feature type="coiled-coil region" evidence="10">
    <location>
        <begin position="197"/>
        <end position="231"/>
    </location>
</feature>
<evidence type="ECO:0000256" key="6">
    <source>
        <dbReference type="ARBA" id="ARBA00022692"/>
    </source>
</evidence>
<evidence type="ECO:0000256" key="2">
    <source>
        <dbReference type="ARBA" id="ARBA00007069"/>
    </source>
</evidence>
<dbReference type="PANTHER" id="PTHR43470:SF6">
    <property type="entry name" value="PHOSPHATE TRANSPORT SYSTEM PERMEASE PROTEIN PSTA"/>
    <property type="match status" value="1"/>
</dbReference>
<dbReference type="SUPFAM" id="SSF161098">
    <property type="entry name" value="MetI-like"/>
    <property type="match status" value="1"/>
</dbReference>
<dbReference type="Pfam" id="PF00528">
    <property type="entry name" value="BPD_transp_1"/>
    <property type="match status" value="1"/>
</dbReference>
<dbReference type="InterPro" id="IPR000515">
    <property type="entry name" value="MetI-like"/>
</dbReference>
<evidence type="ECO:0000256" key="7">
    <source>
        <dbReference type="ARBA" id="ARBA00022989"/>
    </source>
</evidence>
<dbReference type="InterPro" id="IPR035906">
    <property type="entry name" value="MetI-like_sf"/>
</dbReference>
<keyword evidence="8 9" id="KW-0472">Membrane</keyword>
<dbReference type="CDD" id="cd06261">
    <property type="entry name" value="TM_PBP2"/>
    <property type="match status" value="1"/>
</dbReference>
<dbReference type="GO" id="GO:0005886">
    <property type="term" value="C:plasma membrane"/>
    <property type="evidence" value="ECO:0007669"/>
    <property type="project" value="UniProtKB-SubCell"/>
</dbReference>
<feature type="transmembrane region" description="Helical" evidence="9">
    <location>
        <begin position="510"/>
        <end position="532"/>
    </location>
</feature>
<keyword evidence="7 9" id="KW-1133">Transmembrane helix</keyword>
<proteinExistence type="inferred from homology"/>
<dbReference type="Gene3D" id="1.10.3720.10">
    <property type="entry name" value="MetI-like"/>
    <property type="match status" value="1"/>
</dbReference>
<evidence type="ECO:0000256" key="10">
    <source>
        <dbReference type="SAM" id="Coils"/>
    </source>
</evidence>
<keyword evidence="5 9" id="KW-1003">Cell membrane</keyword>
<keyword evidence="6 9" id="KW-0812">Transmembrane</keyword>
<dbReference type="GO" id="GO:0005315">
    <property type="term" value="F:phosphate transmembrane transporter activity"/>
    <property type="evidence" value="ECO:0007669"/>
    <property type="project" value="InterPro"/>
</dbReference>
<reference evidence="12" key="1">
    <citation type="journal article" date="2020" name="mSystems">
        <title>Genome- and Community-Level Interaction Insights into Carbon Utilization and Element Cycling Functions of Hydrothermarchaeota in Hydrothermal Sediment.</title>
        <authorList>
            <person name="Zhou Z."/>
            <person name="Liu Y."/>
            <person name="Xu W."/>
            <person name="Pan J."/>
            <person name="Luo Z.H."/>
            <person name="Li M."/>
        </authorList>
    </citation>
    <scope>NUCLEOTIDE SEQUENCE [LARGE SCALE GENOMIC DNA]</scope>
    <source>
        <strain evidence="12">SpSt-479</strain>
    </source>
</reference>
<feature type="transmembrane region" description="Helical" evidence="9">
    <location>
        <begin position="384"/>
        <end position="408"/>
    </location>
</feature>
<dbReference type="InterPro" id="IPR005672">
    <property type="entry name" value="Phosphate_PstA"/>
</dbReference>
<name>A0A7V2ZJ61_9BACT</name>
<dbReference type="AlphaFoldDB" id="A0A7V2ZJ61"/>
<keyword evidence="4" id="KW-0813">Transport</keyword>
<feature type="domain" description="ABC transmembrane type-1" evidence="11">
    <location>
        <begin position="297"/>
        <end position="529"/>
    </location>
</feature>
<evidence type="ECO:0000256" key="9">
    <source>
        <dbReference type="RuleBase" id="RU363043"/>
    </source>
</evidence>
<evidence type="ECO:0000256" key="8">
    <source>
        <dbReference type="ARBA" id="ARBA00023136"/>
    </source>
</evidence>
<evidence type="ECO:0000256" key="4">
    <source>
        <dbReference type="ARBA" id="ARBA00022448"/>
    </source>
</evidence>
<feature type="transmembrane region" description="Helical" evidence="9">
    <location>
        <begin position="12"/>
        <end position="35"/>
    </location>
</feature>
<dbReference type="GO" id="GO:0035435">
    <property type="term" value="P:phosphate ion transmembrane transport"/>
    <property type="evidence" value="ECO:0007669"/>
    <property type="project" value="InterPro"/>
</dbReference>
<feature type="transmembrane region" description="Helical" evidence="9">
    <location>
        <begin position="342"/>
        <end position="364"/>
    </location>
</feature>
<accession>A0A7V2ZJ61</accession>
<protein>
    <recommendedName>
        <fullName evidence="3 9">Phosphate transport system permease protein PstA</fullName>
    </recommendedName>
</protein>
<organism evidence="12">
    <name type="scientific">Ignavibacterium album</name>
    <dbReference type="NCBI Taxonomy" id="591197"/>
    <lineage>
        <taxon>Bacteria</taxon>
        <taxon>Pseudomonadati</taxon>
        <taxon>Ignavibacteriota</taxon>
        <taxon>Ignavibacteria</taxon>
        <taxon>Ignavibacteriales</taxon>
        <taxon>Ignavibacteriaceae</taxon>
        <taxon>Ignavibacterium</taxon>
    </lineage>
</organism>
<dbReference type="PROSITE" id="PS50928">
    <property type="entry name" value="ABC_TM1"/>
    <property type="match status" value="1"/>
</dbReference>
<comment type="caution">
    <text evidence="12">The sequence shown here is derived from an EMBL/GenBank/DDBJ whole genome shotgun (WGS) entry which is preliminary data.</text>
</comment>
<dbReference type="EMBL" id="DSUJ01000008">
    <property type="protein sequence ID" value="HFI90988.1"/>
    <property type="molecule type" value="Genomic_DNA"/>
</dbReference>
<evidence type="ECO:0000256" key="3">
    <source>
        <dbReference type="ARBA" id="ARBA00016864"/>
    </source>
</evidence>
<evidence type="ECO:0000313" key="12">
    <source>
        <dbReference type="EMBL" id="HFI90988.1"/>
    </source>
</evidence>
<dbReference type="NCBIfam" id="TIGR00974">
    <property type="entry name" value="3a0107s02c"/>
    <property type="match status" value="1"/>
</dbReference>